<keyword evidence="2 12" id="KW-0235">DNA replication</keyword>
<feature type="domain" description="Helicase ATP-binding" evidence="13">
    <location>
        <begin position="228"/>
        <end position="394"/>
    </location>
</feature>
<reference evidence="15 16" key="1">
    <citation type="submission" date="2017-02" db="EMBL/GenBank/DDBJ databases">
        <authorList>
            <person name="Peterson S.W."/>
        </authorList>
    </citation>
    <scope>NUCLEOTIDE SEQUENCE [LARGE SCALE GENOMIC DNA]</scope>
    <source>
        <strain evidence="15 16">ATCC 27749</strain>
    </source>
</reference>
<dbReference type="Proteomes" id="UP000190286">
    <property type="component" value="Unassembled WGS sequence"/>
</dbReference>
<name>A0A1T4WMN7_9FIRM</name>
<dbReference type="Pfam" id="PF00271">
    <property type="entry name" value="Helicase_C"/>
    <property type="match status" value="1"/>
</dbReference>
<comment type="similarity">
    <text evidence="12">Belongs to the helicase family. PriA subfamily.</text>
</comment>
<keyword evidence="1 12" id="KW-0639">Primosome</keyword>
<keyword evidence="5 12" id="KW-0378">Hydrolase</keyword>
<evidence type="ECO:0000256" key="3">
    <source>
        <dbReference type="ARBA" id="ARBA00022723"/>
    </source>
</evidence>
<dbReference type="GeneID" id="93337263"/>
<evidence type="ECO:0000256" key="12">
    <source>
        <dbReference type="HAMAP-Rule" id="MF_00983"/>
    </source>
</evidence>
<dbReference type="GO" id="GO:0016887">
    <property type="term" value="F:ATP hydrolysis activity"/>
    <property type="evidence" value="ECO:0007669"/>
    <property type="project" value="RHEA"/>
</dbReference>
<dbReference type="Pfam" id="PF18319">
    <property type="entry name" value="Zn_ribbon_PriA"/>
    <property type="match status" value="1"/>
</dbReference>
<dbReference type="GO" id="GO:1990077">
    <property type="term" value="C:primosome complex"/>
    <property type="evidence" value="ECO:0007669"/>
    <property type="project" value="UniProtKB-UniRule"/>
</dbReference>
<dbReference type="GO" id="GO:0043138">
    <property type="term" value="F:3'-5' DNA helicase activity"/>
    <property type="evidence" value="ECO:0007669"/>
    <property type="project" value="UniProtKB-EC"/>
</dbReference>
<feature type="binding site" evidence="12">
    <location>
        <position position="456"/>
    </location>
    <ligand>
        <name>Zn(2+)</name>
        <dbReference type="ChEBI" id="CHEBI:29105"/>
        <label>1</label>
    </ligand>
</feature>
<evidence type="ECO:0000256" key="7">
    <source>
        <dbReference type="ARBA" id="ARBA00022833"/>
    </source>
</evidence>
<dbReference type="PANTHER" id="PTHR30580">
    <property type="entry name" value="PRIMOSOMAL PROTEIN N"/>
    <property type="match status" value="1"/>
</dbReference>
<dbReference type="CDD" id="cd18804">
    <property type="entry name" value="SF2_C_priA"/>
    <property type="match status" value="1"/>
</dbReference>
<dbReference type="RefSeq" id="WP_078783775.1">
    <property type="nucleotide sequence ID" value="NZ_CAKVTM010000001.1"/>
</dbReference>
<gene>
    <name evidence="12" type="primary">priA</name>
    <name evidence="15" type="ORF">SAMN02745178_00778</name>
</gene>
<dbReference type="InterPro" id="IPR001650">
    <property type="entry name" value="Helicase_C-like"/>
</dbReference>
<dbReference type="InterPro" id="IPR041236">
    <property type="entry name" value="PriA_C"/>
</dbReference>
<keyword evidence="10 12" id="KW-0413">Isomerase</keyword>
<evidence type="ECO:0000256" key="8">
    <source>
        <dbReference type="ARBA" id="ARBA00022840"/>
    </source>
</evidence>
<dbReference type="GO" id="GO:0006269">
    <property type="term" value="P:DNA replication, synthesis of primer"/>
    <property type="evidence" value="ECO:0007669"/>
    <property type="project" value="UniProtKB-KW"/>
</dbReference>
<evidence type="ECO:0000259" key="13">
    <source>
        <dbReference type="PROSITE" id="PS51192"/>
    </source>
</evidence>
<dbReference type="GO" id="GO:0006302">
    <property type="term" value="P:double-strand break repair"/>
    <property type="evidence" value="ECO:0007669"/>
    <property type="project" value="InterPro"/>
</dbReference>
<keyword evidence="3 12" id="KW-0479">Metal-binding</keyword>
<dbReference type="EC" id="5.6.2.4" evidence="12"/>
<dbReference type="GO" id="GO:0008270">
    <property type="term" value="F:zinc ion binding"/>
    <property type="evidence" value="ECO:0007669"/>
    <property type="project" value="UniProtKB-UniRule"/>
</dbReference>
<keyword evidence="6 12" id="KW-0347">Helicase</keyword>
<feature type="binding site" evidence="12">
    <location>
        <position position="500"/>
    </location>
    <ligand>
        <name>Zn(2+)</name>
        <dbReference type="ChEBI" id="CHEBI:29105"/>
        <label>1</label>
    </ligand>
</feature>
<dbReference type="HAMAP" id="MF_00983">
    <property type="entry name" value="PriA"/>
    <property type="match status" value="1"/>
</dbReference>
<dbReference type="SUPFAM" id="SSF52540">
    <property type="entry name" value="P-loop containing nucleoside triphosphate hydrolases"/>
    <property type="match status" value="2"/>
</dbReference>
<dbReference type="Gene3D" id="3.40.50.300">
    <property type="entry name" value="P-loop containing nucleotide triphosphate hydrolases"/>
    <property type="match status" value="2"/>
</dbReference>
<keyword evidence="4 12" id="KW-0547">Nucleotide-binding</keyword>
<dbReference type="PROSITE" id="PS51194">
    <property type="entry name" value="HELICASE_CTER"/>
    <property type="match status" value="1"/>
</dbReference>
<evidence type="ECO:0000313" key="15">
    <source>
        <dbReference type="EMBL" id="SKA78407.1"/>
    </source>
</evidence>
<evidence type="ECO:0000259" key="14">
    <source>
        <dbReference type="PROSITE" id="PS51194"/>
    </source>
</evidence>
<feature type="binding site" evidence="12">
    <location>
        <position position="497"/>
    </location>
    <ligand>
        <name>Zn(2+)</name>
        <dbReference type="ChEBI" id="CHEBI:29105"/>
        <label>1</label>
    </ligand>
</feature>
<comment type="catalytic activity">
    <reaction evidence="11 12">
        <text>ATP + H2O = ADP + phosphate + H(+)</text>
        <dbReference type="Rhea" id="RHEA:13065"/>
        <dbReference type="ChEBI" id="CHEBI:15377"/>
        <dbReference type="ChEBI" id="CHEBI:15378"/>
        <dbReference type="ChEBI" id="CHEBI:30616"/>
        <dbReference type="ChEBI" id="CHEBI:43474"/>
        <dbReference type="ChEBI" id="CHEBI:456216"/>
        <dbReference type="EC" id="5.6.2.4"/>
    </reaction>
</comment>
<dbReference type="InterPro" id="IPR040498">
    <property type="entry name" value="PriA_CRR"/>
</dbReference>
<dbReference type="GO" id="GO:0003677">
    <property type="term" value="F:DNA binding"/>
    <property type="evidence" value="ECO:0007669"/>
    <property type="project" value="UniProtKB-UniRule"/>
</dbReference>
<keyword evidence="9 12" id="KW-0238">DNA-binding</keyword>
<dbReference type="InterPro" id="IPR027417">
    <property type="entry name" value="P-loop_NTPase"/>
</dbReference>
<dbReference type="SMART" id="SM00490">
    <property type="entry name" value="HELICc"/>
    <property type="match status" value="1"/>
</dbReference>
<dbReference type="InterPro" id="IPR042115">
    <property type="entry name" value="PriA_3primeBD_sf"/>
</dbReference>
<evidence type="ECO:0000256" key="10">
    <source>
        <dbReference type="ARBA" id="ARBA00023235"/>
    </source>
</evidence>
<dbReference type="PANTHER" id="PTHR30580:SF0">
    <property type="entry name" value="PRIMOSOMAL PROTEIN N"/>
    <property type="match status" value="1"/>
</dbReference>
<dbReference type="InterPro" id="IPR005259">
    <property type="entry name" value="PriA"/>
</dbReference>
<comment type="cofactor">
    <cofactor evidence="12">
        <name>Zn(2+)</name>
        <dbReference type="ChEBI" id="CHEBI:29105"/>
    </cofactor>
    <text evidence="12">Binds 2 zinc ions per subunit.</text>
</comment>
<organism evidence="15 16">
    <name type="scientific">Gemmiger formicilis</name>
    <dbReference type="NCBI Taxonomy" id="745368"/>
    <lineage>
        <taxon>Bacteria</taxon>
        <taxon>Bacillati</taxon>
        <taxon>Bacillota</taxon>
        <taxon>Clostridia</taxon>
        <taxon>Eubacteriales</taxon>
        <taxon>Gemmiger</taxon>
    </lineage>
</organism>
<evidence type="ECO:0000256" key="6">
    <source>
        <dbReference type="ARBA" id="ARBA00022806"/>
    </source>
</evidence>
<keyword evidence="16" id="KW-1185">Reference proteome</keyword>
<proteinExistence type="inferred from homology"/>
<dbReference type="CDD" id="cd17929">
    <property type="entry name" value="DEXHc_priA"/>
    <property type="match status" value="1"/>
</dbReference>
<dbReference type="AlphaFoldDB" id="A0A1T4WMN7"/>
<comment type="catalytic activity">
    <reaction evidence="12">
        <text>Couples ATP hydrolysis with the unwinding of duplex DNA by translocating in the 3'-5' direction.</text>
        <dbReference type="EC" id="5.6.2.4"/>
    </reaction>
</comment>
<sequence length="755" mass="83238">MSLLLAQAAVNDANIHFDKLYSYRIPAELAGRVFPGSMVLVPFGRGSKARMAVVLAVGEVDESDAPKGLKTLYDAAPEDARLTPDLLELVRFLKERTFCTWFEAVKAVIPYGAQYRPAVVDGRHVMQGRLTRSTERLYTLAGALPEKPKPGPRQLAAVAALQNGPLTARQLDEVGISRATLDGLVKKGVLTAAEQDKAIDLFAAIPFDPQPLELSPEQQQVFNDLLPNLEDARPHAALLHGVTGSGKTIVFLRLIQRTLELGRRALVLVPEISLTPQMIRRLKSTFGSRLAVQHSALNNTERLLQWRMIQQGNADIVVGTRSAVFAPLQNLGLIIMDEEQEHTYQSESAPRFDAHDVAKKRAVMENALLLFASATPLTETYHAAESGKLQLVQLTHRYGGRPLPSVDFIDMRAELAAGNPREVSVRLARELQENLDNGEQSILLLNRRGYRTIGMCTTCGHVLKCPNCSVPLVYHKPQQALLCHHCGHTVHPLPQTCPECGGKISYSGFGTQRVEEELAELLPGARILRMDQDSTSRKDAHETMLAQFARHEYDILLGTQMVAKGLDFEKVTLVGVLGIDSLLFGQGFRAYESVFSLITQVVGRGGRAALPGRALIQTSVPDHPVLQLAAAQDYKGFYREEITFRRFSLYPPFCSFVVVGFIGDQEGAVFIAAQRFGALLGQHAAQKPNIPLRILGPAPMNITMLNNKFRYKLTLKCRNDAAFRALLHETLDAYDAEKLPQKASVILDFNSDGDL</sequence>
<dbReference type="SMART" id="SM00487">
    <property type="entry name" value="DEXDc"/>
    <property type="match status" value="1"/>
</dbReference>
<feature type="binding site" evidence="12">
    <location>
        <position position="483"/>
    </location>
    <ligand>
        <name>Zn(2+)</name>
        <dbReference type="ChEBI" id="CHEBI:29105"/>
        <label>2</label>
    </ligand>
</feature>
<evidence type="ECO:0000256" key="11">
    <source>
        <dbReference type="ARBA" id="ARBA00048988"/>
    </source>
</evidence>
<feature type="domain" description="Helicase C-terminal" evidence="14">
    <location>
        <begin position="492"/>
        <end position="650"/>
    </location>
</feature>
<dbReference type="NCBIfam" id="TIGR00595">
    <property type="entry name" value="priA"/>
    <property type="match status" value="1"/>
</dbReference>
<feature type="binding site" evidence="12">
    <location>
        <position position="486"/>
    </location>
    <ligand>
        <name>Zn(2+)</name>
        <dbReference type="ChEBI" id="CHEBI:29105"/>
        <label>2</label>
    </ligand>
</feature>
<accession>A0A1T4WMN7</accession>
<evidence type="ECO:0000256" key="1">
    <source>
        <dbReference type="ARBA" id="ARBA00022515"/>
    </source>
</evidence>
<evidence type="ECO:0000256" key="5">
    <source>
        <dbReference type="ARBA" id="ARBA00022801"/>
    </source>
</evidence>
<dbReference type="GO" id="GO:0006270">
    <property type="term" value="P:DNA replication initiation"/>
    <property type="evidence" value="ECO:0007669"/>
    <property type="project" value="TreeGrafter"/>
</dbReference>
<dbReference type="Pfam" id="PF00270">
    <property type="entry name" value="DEAD"/>
    <property type="match status" value="1"/>
</dbReference>
<evidence type="ECO:0000256" key="9">
    <source>
        <dbReference type="ARBA" id="ARBA00023125"/>
    </source>
</evidence>
<protein>
    <recommendedName>
        <fullName evidence="12">Replication restart protein PriA</fullName>
    </recommendedName>
    <alternativeName>
        <fullName evidence="12">ATP-dependent DNA helicase PriA</fullName>
        <ecNumber evidence="12">5.6.2.4</ecNumber>
    </alternativeName>
    <alternativeName>
        <fullName evidence="12">DNA 3'-5' helicase PriA</fullName>
    </alternativeName>
</protein>
<dbReference type="PROSITE" id="PS51192">
    <property type="entry name" value="HELICASE_ATP_BIND_1"/>
    <property type="match status" value="1"/>
</dbReference>
<keyword evidence="8 12" id="KW-0067">ATP-binding</keyword>
<dbReference type="InterPro" id="IPR041222">
    <property type="entry name" value="PriA_3primeBD"/>
</dbReference>
<evidence type="ECO:0000313" key="16">
    <source>
        <dbReference type="Proteomes" id="UP000190286"/>
    </source>
</evidence>
<dbReference type="GO" id="GO:0005524">
    <property type="term" value="F:ATP binding"/>
    <property type="evidence" value="ECO:0007669"/>
    <property type="project" value="UniProtKB-UniRule"/>
</dbReference>
<dbReference type="OrthoDB" id="9759544at2"/>
<feature type="binding site" evidence="12">
    <location>
        <position position="459"/>
    </location>
    <ligand>
        <name>Zn(2+)</name>
        <dbReference type="ChEBI" id="CHEBI:29105"/>
        <label>1</label>
    </ligand>
</feature>
<dbReference type="Pfam" id="PF18074">
    <property type="entry name" value="PriA_C"/>
    <property type="match status" value="1"/>
</dbReference>
<dbReference type="GO" id="GO:0006310">
    <property type="term" value="P:DNA recombination"/>
    <property type="evidence" value="ECO:0007669"/>
    <property type="project" value="InterPro"/>
</dbReference>
<dbReference type="STRING" id="745368.SAMN02745178_00778"/>
<evidence type="ECO:0000256" key="4">
    <source>
        <dbReference type="ARBA" id="ARBA00022741"/>
    </source>
</evidence>
<dbReference type="InterPro" id="IPR011545">
    <property type="entry name" value="DEAD/DEAH_box_helicase_dom"/>
</dbReference>
<dbReference type="Pfam" id="PF17764">
    <property type="entry name" value="PriA_3primeBD"/>
    <property type="match status" value="1"/>
</dbReference>
<comment type="subunit">
    <text evidence="12">Component of the replication restart primosome.</text>
</comment>
<dbReference type="Gene3D" id="3.40.1440.60">
    <property type="entry name" value="PriA, 3(prime) DNA-binding domain"/>
    <property type="match status" value="1"/>
</dbReference>
<feature type="binding site" evidence="12">
    <location>
        <position position="468"/>
    </location>
    <ligand>
        <name>Zn(2+)</name>
        <dbReference type="ChEBI" id="CHEBI:29105"/>
        <label>2</label>
    </ligand>
</feature>
<comment type="function">
    <text evidence="12">Initiates the restart of stalled replication forks, which reloads the replicative helicase on sites other than the origin of replication. Recognizes and binds to abandoned replication forks and remodels them to uncover a helicase loading site. Promotes assembly of the primosome at these replication forks.</text>
</comment>
<feature type="binding site" evidence="12">
    <location>
        <position position="465"/>
    </location>
    <ligand>
        <name>Zn(2+)</name>
        <dbReference type="ChEBI" id="CHEBI:29105"/>
        <label>2</label>
    </ligand>
</feature>
<dbReference type="FunFam" id="3.40.50.300:FF:000489">
    <property type="entry name" value="Primosome assembly protein PriA"/>
    <property type="match status" value="1"/>
</dbReference>
<dbReference type="InterPro" id="IPR014001">
    <property type="entry name" value="Helicase_ATP-bd"/>
</dbReference>
<keyword evidence="7 12" id="KW-0862">Zinc</keyword>
<evidence type="ECO:0000256" key="2">
    <source>
        <dbReference type="ARBA" id="ARBA00022705"/>
    </source>
</evidence>
<dbReference type="EMBL" id="FUYF01000003">
    <property type="protein sequence ID" value="SKA78407.1"/>
    <property type="molecule type" value="Genomic_DNA"/>
</dbReference>